<dbReference type="EMBL" id="CADCVX010000598">
    <property type="protein sequence ID" value="CAA9536682.1"/>
    <property type="molecule type" value="Genomic_DNA"/>
</dbReference>
<reference evidence="4" key="1">
    <citation type="submission" date="2020-02" db="EMBL/GenBank/DDBJ databases">
        <authorList>
            <person name="Meier V. D."/>
        </authorList>
    </citation>
    <scope>NUCLEOTIDE SEQUENCE</scope>
    <source>
        <strain evidence="4">AVDCRST_MAG91</strain>
    </source>
</reference>
<evidence type="ECO:0000256" key="2">
    <source>
        <dbReference type="ARBA" id="ARBA00022801"/>
    </source>
</evidence>
<dbReference type="InterPro" id="IPR029069">
    <property type="entry name" value="HotDog_dom_sf"/>
</dbReference>
<organism evidence="4">
    <name type="scientific">uncultured Sphingomonadaceae bacterium</name>
    <dbReference type="NCBI Taxonomy" id="169976"/>
    <lineage>
        <taxon>Bacteria</taxon>
        <taxon>Pseudomonadati</taxon>
        <taxon>Pseudomonadota</taxon>
        <taxon>Alphaproteobacteria</taxon>
        <taxon>Sphingomonadales</taxon>
        <taxon>Sphingomonadaceae</taxon>
        <taxon>environmental samples</taxon>
    </lineage>
</organism>
<gene>
    <name evidence="4" type="ORF">AVDCRST_MAG91-3442</name>
</gene>
<dbReference type="Pfam" id="PF03061">
    <property type="entry name" value="4HBT"/>
    <property type="match status" value="1"/>
</dbReference>
<evidence type="ECO:0000259" key="3">
    <source>
        <dbReference type="Pfam" id="PF03061"/>
    </source>
</evidence>
<proteinExistence type="inferred from homology"/>
<accession>A0A6J4U201</accession>
<dbReference type="PANTHER" id="PTHR21660:SF1">
    <property type="entry name" value="ACYL-COENZYME A THIOESTERASE 13"/>
    <property type="match status" value="1"/>
</dbReference>
<sequence length="155" mass="16204">MPDIHYGVTPPEVAAELTGLELLRGAMHGLYPGAPIAEGLNFRLAEVEEGRVVFEGEPGPQHLNPLGSVHGGWVLTLVDSACGCAAHTVLGAGVGYTTVETKANFTRALRPDAGVVRTEGTVLSRGRTIITTEARVTDADGRLLAHGTSTLLVLK</sequence>
<evidence type="ECO:0000313" key="4">
    <source>
        <dbReference type="EMBL" id="CAA9536682.1"/>
    </source>
</evidence>
<keyword evidence="2" id="KW-0378">Hydrolase</keyword>
<name>A0A6J4U201_9SPHN</name>
<dbReference type="PANTHER" id="PTHR21660">
    <property type="entry name" value="THIOESTERASE SUPERFAMILY MEMBER-RELATED"/>
    <property type="match status" value="1"/>
</dbReference>
<dbReference type="CDD" id="cd03443">
    <property type="entry name" value="PaaI_thioesterase"/>
    <property type="match status" value="1"/>
</dbReference>
<dbReference type="InterPro" id="IPR003736">
    <property type="entry name" value="PAAI_dom"/>
</dbReference>
<evidence type="ECO:0000256" key="1">
    <source>
        <dbReference type="ARBA" id="ARBA00008324"/>
    </source>
</evidence>
<dbReference type="InterPro" id="IPR039298">
    <property type="entry name" value="ACOT13"/>
</dbReference>
<comment type="similarity">
    <text evidence="1">Belongs to the thioesterase PaaI family.</text>
</comment>
<dbReference type="NCBIfam" id="TIGR00369">
    <property type="entry name" value="unchar_dom_1"/>
    <property type="match status" value="1"/>
</dbReference>
<feature type="domain" description="Thioesterase" evidence="3">
    <location>
        <begin position="67"/>
        <end position="144"/>
    </location>
</feature>
<dbReference type="Gene3D" id="3.10.129.10">
    <property type="entry name" value="Hotdog Thioesterase"/>
    <property type="match status" value="1"/>
</dbReference>
<dbReference type="SUPFAM" id="SSF54637">
    <property type="entry name" value="Thioesterase/thiol ester dehydrase-isomerase"/>
    <property type="match status" value="1"/>
</dbReference>
<dbReference type="GO" id="GO:0047617">
    <property type="term" value="F:fatty acyl-CoA hydrolase activity"/>
    <property type="evidence" value="ECO:0007669"/>
    <property type="project" value="InterPro"/>
</dbReference>
<dbReference type="InterPro" id="IPR006683">
    <property type="entry name" value="Thioestr_dom"/>
</dbReference>
<protein>
    <recommendedName>
        <fullName evidence="3">Thioesterase domain-containing protein</fullName>
    </recommendedName>
</protein>
<dbReference type="AlphaFoldDB" id="A0A6J4U201"/>